<evidence type="ECO:0000259" key="7">
    <source>
        <dbReference type="PROSITE" id="PS51718"/>
    </source>
</evidence>
<keyword evidence="3 5" id="KW-0547">Nucleotide-binding</keyword>
<dbReference type="SUPFAM" id="SSF52540">
    <property type="entry name" value="P-loop containing nucleoside triphosphate hydrolases"/>
    <property type="match status" value="1"/>
</dbReference>
<keyword evidence="4 5" id="KW-0342">GTP-binding</keyword>
<keyword evidence="9" id="KW-1185">Reference proteome</keyword>
<dbReference type="PRINTS" id="PR00195">
    <property type="entry name" value="DYNAMIN"/>
</dbReference>
<dbReference type="FunFam" id="3.40.50.300:FF:000621">
    <property type="entry name" value="Interferon-induced GTP-binding protein Mx1"/>
    <property type="match status" value="1"/>
</dbReference>
<dbReference type="GO" id="GO:0098793">
    <property type="term" value="C:presynapse"/>
    <property type="evidence" value="ECO:0007669"/>
    <property type="project" value="GOC"/>
</dbReference>
<keyword evidence="2" id="KW-0963">Cytoplasm</keyword>
<dbReference type="Pfam" id="PF00350">
    <property type="entry name" value="Dynamin_N"/>
    <property type="match status" value="1"/>
</dbReference>
<evidence type="ECO:0000259" key="6">
    <source>
        <dbReference type="PROSITE" id="PS51388"/>
    </source>
</evidence>
<feature type="domain" description="GED" evidence="6">
    <location>
        <begin position="503"/>
        <end position="594"/>
    </location>
</feature>
<gene>
    <name evidence="8" type="primary">mxf</name>
</gene>
<dbReference type="PROSITE" id="PS51388">
    <property type="entry name" value="GED"/>
    <property type="match status" value="1"/>
</dbReference>
<dbReference type="Ensembl" id="ENSSANT00000015892.1">
    <property type="protein sequence ID" value="ENSSANP00000014916.1"/>
    <property type="gene ID" value="ENSSANG00000007818.1"/>
</dbReference>
<feature type="domain" description="Dynamin-type G" evidence="7">
    <location>
        <begin position="34"/>
        <end position="306"/>
    </location>
</feature>
<dbReference type="Proteomes" id="UP000472260">
    <property type="component" value="Unassembled WGS sequence"/>
</dbReference>
<dbReference type="InterPro" id="IPR003130">
    <property type="entry name" value="GED"/>
</dbReference>
<protein>
    <submittedName>
        <fullName evidence="8">Interferon-induced GTP-binding protein Mx3-like</fullName>
    </submittedName>
</protein>
<organism evidence="8 9">
    <name type="scientific">Sinocyclocheilus anshuiensis</name>
    <dbReference type="NCBI Taxonomy" id="1608454"/>
    <lineage>
        <taxon>Eukaryota</taxon>
        <taxon>Metazoa</taxon>
        <taxon>Chordata</taxon>
        <taxon>Craniata</taxon>
        <taxon>Vertebrata</taxon>
        <taxon>Euteleostomi</taxon>
        <taxon>Actinopterygii</taxon>
        <taxon>Neopterygii</taxon>
        <taxon>Teleostei</taxon>
        <taxon>Ostariophysi</taxon>
        <taxon>Cypriniformes</taxon>
        <taxon>Cyprinidae</taxon>
        <taxon>Cyprininae</taxon>
        <taxon>Sinocyclocheilus</taxon>
    </lineage>
</organism>
<dbReference type="PROSITE" id="PS51718">
    <property type="entry name" value="G_DYNAMIN_2"/>
    <property type="match status" value="1"/>
</dbReference>
<dbReference type="GO" id="GO:0005737">
    <property type="term" value="C:cytoplasm"/>
    <property type="evidence" value="ECO:0007669"/>
    <property type="project" value="UniProtKB-SubCell"/>
</dbReference>
<dbReference type="GO" id="GO:0003924">
    <property type="term" value="F:GTPase activity"/>
    <property type="evidence" value="ECO:0007669"/>
    <property type="project" value="InterPro"/>
</dbReference>
<evidence type="ECO:0000256" key="3">
    <source>
        <dbReference type="ARBA" id="ARBA00022741"/>
    </source>
</evidence>
<dbReference type="GO" id="GO:0005525">
    <property type="term" value="F:GTP binding"/>
    <property type="evidence" value="ECO:0007669"/>
    <property type="project" value="UniProtKB-KW"/>
</dbReference>
<dbReference type="CDD" id="cd08771">
    <property type="entry name" value="DLP_1"/>
    <property type="match status" value="1"/>
</dbReference>
<evidence type="ECO:0000313" key="8">
    <source>
        <dbReference type="Ensembl" id="ENSSANP00000014916.1"/>
    </source>
</evidence>
<dbReference type="GO" id="GO:0051607">
    <property type="term" value="P:defense response to virus"/>
    <property type="evidence" value="ECO:0007669"/>
    <property type="project" value="TreeGrafter"/>
</dbReference>
<dbReference type="GO" id="GO:0031623">
    <property type="term" value="P:receptor internalization"/>
    <property type="evidence" value="ECO:0007669"/>
    <property type="project" value="TreeGrafter"/>
</dbReference>
<evidence type="ECO:0000256" key="4">
    <source>
        <dbReference type="ARBA" id="ARBA00023134"/>
    </source>
</evidence>
<dbReference type="GO" id="GO:0005634">
    <property type="term" value="C:nucleus"/>
    <property type="evidence" value="ECO:0007669"/>
    <property type="project" value="TreeGrafter"/>
</dbReference>
<evidence type="ECO:0000256" key="5">
    <source>
        <dbReference type="RuleBase" id="RU003932"/>
    </source>
</evidence>
<comment type="subcellular location">
    <subcellularLocation>
        <location evidence="1">Cytoplasm</location>
    </subcellularLocation>
</comment>
<dbReference type="InterPro" id="IPR045063">
    <property type="entry name" value="Dynamin_N"/>
</dbReference>
<reference evidence="8" key="2">
    <citation type="submission" date="2025-09" db="UniProtKB">
        <authorList>
            <consortium name="Ensembl"/>
        </authorList>
    </citation>
    <scope>IDENTIFICATION</scope>
</reference>
<sequence length="594" mass="67230">KIKLTYTFHNHFIESVRPLIELIDSLKLIGLDEDIGLPSIAVVGDQSSGKSSVLEALSGVALPRGSGIVTRCPLELKLQKLKNGPWSGIISYSGHRETFNDPLKVDTLVREAQNKLAGKAVGICDELITLEISSPDVCDLTLIDLPGITRVPVHDQPEDIGDQIKTLILKYIAKSETIILVVVPCNVDIATTEALRMAQKVDPEGLRTLAILTKPDLIDRGAEIEVLNIVQGKVIPLSKGYIIVRCRGQSDINDRIPFDKAMEAELKFFRNHHYFSSLLDDGKASAQCLADKLTKELADHIKKSLPSLTEQIQTRLLSVQRDLKNYEQGPPLEEEMMGPFLSEVRALRVDHHKCYLSRNNVIAFKILRPIFKKWDIYLRSTEVSFKARVTEMIEKYNEIHRGRELLTFSEFCEYECVIQNHVAALQEPAMATLKDVRGTVSFIFITKQEAKAEKRIKEFINMEKLVFTQDKVLQQKLNDSDIPQKTGIETSDKNHCDDDTIFNSKGCALLDTRNLVPEKLIIYQRLTDYVPMLIILFMLKDAAKTLRHQMLELRNGADVVKLLSEDSEHGRMRADLKQRLERLTQAQDLISNRL</sequence>
<dbReference type="GO" id="GO:0016185">
    <property type="term" value="P:synaptic vesicle budding from presynaptic endocytic zone membrane"/>
    <property type="evidence" value="ECO:0007669"/>
    <property type="project" value="TreeGrafter"/>
</dbReference>
<dbReference type="InterPro" id="IPR000375">
    <property type="entry name" value="Dynamin_stalk"/>
</dbReference>
<dbReference type="InterPro" id="IPR030381">
    <property type="entry name" value="G_DYNAMIN_dom"/>
</dbReference>
<dbReference type="InterPro" id="IPR027417">
    <property type="entry name" value="P-loop_NTPase"/>
</dbReference>
<dbReference type="InterPro" id="IPR020850">
    <property type="entry name" value="GED_dom"/>
</dbReference>
<dbReference type="Gene3D" id="3.40.50.300">
    <property type="entry name" value="P-loop containing nucleotide triphosphate hydrolases"/>
    <property type="match status" value="1"/>
</dbReference>
<dbReference type="InterPro" id="IPR019762">
    <property type="entry name" value="Dynamin_GTPase_CS"/>
</dbReference>
<dbReference type="GO" id="GO:0005886">
    <property type="term" value="C:plasma membrane"/>
    <property type="evidence" value="ECO:0007669"/>
    <property type="project" value="TreeGrafter"/>
</dbReference>
<evidence type="ECO:0000313" key="9">
    <source>
        <dbReference type="Proteomes" id="UP000472260"/>
    </source>
</evidence>
<dbReference type="SMART" id="SM00302">
    <property type="entry name" value="GED"/>
    <property type="match status" value="1"/>
</dbReference>
<proteinExistence type="inferred from homology"/>
<dbReference type="Pfam" id="PF01031">
    <property type="entry name" value="Dynamin_M"/>
    <property type="match status" value="1"/>
</dbReference>
<dbReference type="InterPro" id="IPR001401">
    <property type="entry name" value="Dynamin_GTPase"/>
</dbReference>
<dbReference type="InterPro" id="IPR022812">
    <property type="entry name" value="Dynamin"/>
</dbReference>
<dbReference type="GO" id="GO:0008017">
    <property type="term" value="F:microtubule binding"/>
    <property type="evidence" value="ECO:0007669"/>
    <property type="project" value="TreeGrafter"/>
</dbReference>
<dbReference type="PANTHER" id="PTHR11566">
    <property type="entry name" value="DYNAMIN"/>
    <property type="match status" value="1"/>
</dbReference>
<dbReference type="PANTHER" id="PTHR11566:SF225">
    <property type="entry name" value="INTERFERON-INDUCED GTP-BINDING PROTEIN MX-RELATED"/>
    <property type="match status" value="1"/>
</dbReference>
<dbReference type="Pfam" id="PF02212">
    <property type="entry name" value="GED"/>
    <property type="match status" value="1"/>
</dbReference>
<accession>A0A671L3R7</accession>
<evidence type="ECO:0000256" key="2">
    <source>
        <dbReference type="ARBA" id="ARBA00022490"/>
    </source>
</evidence>
<reference evidence="8" key="1">
    <citation type="submission" date="2025-08" db="UniProtKB">
        <authorList>
            <consortium name="Ensembl"/>
        </authorList>
    </citation>
    <scope>IDENTIFICATION</scope>
</reference>
<dbReference type="GO" id="GO:0005874">
    <property type="term" value="C:microtubule"/>
    <property type="evidence" value="ECO:0007669"/>
    <property type="project" value="TreeGrafter"/>
</dbReference>
<comment type="similarity">
    <text evidence="5">Belongs to the TRAFAC class dynamin-like GTPase superfamily. Dynamin/Fzo/YdjA family.</text>
</comment>
<dbReference type="PROSITE" id="PS00410">
    <property type="entry name" value="G_DYNAMIN_1"/>
    <property type="match status" value="1"/>
</dbReference>
<dbReference type="Gene3D" id="1.20.120.1240">
    <property type="entry name" value="Dynamin, middle domain"/>
    <property type="match status" value="2"/>
</dbReference>
<name>A0A671L3R7_9TELE</name>
<dbReference type="SMART" id="SM00053">
    <property type="entry name" value="DYNc"/>
    <property type="match status" value="1"/>
</dbReference>
<dbReference type="AlphaFoldDB" id="A0A671L3R7"/>
<evidence type="ECO:0000256" key="1">
    <source>
        <dbReference type="ARBA" id="ARBA00004496"/>
    </source>
</evidence>